<dbReference type="OrthoDB" id="1924787at2759"/>
<sequence length="311" mass="36427">MRPIKVWWSLYMIDIWSSMGLGLSRQFEFVEILPFPLDEQDFLSIRETQPLAKSSSRGLWAEMVMLARIWAGIHQLNRASADGLLVLSEVEAETQKLADELQAWSDRLHPSLQESHANLERYTRLGLGNAYAALHLGYHYYHEVLFYQFLGGPVHSESHSRQQWRIKCQKHAVAFCDLLYHCRALGQCQCVYVMVGHMLVITSTVYIHTLLFGDEEQKPLVRHRLVRNFKILTELQTFWAALDMALLRLQIFHNACMQSIDRSFCMDRWLLRFIQHGSSITERPLPDVEQSNDRSDRQSATDWWNWFLETL</sequence>
<dbReference type="CDD" id="cd12148">
    <property type="entry name" value="fungal_TF_MHR"/>
    <property type="match status" value="1"/>
</dbReference>
<reference evidence="7 8" key="1">
    <citation type="submission" date="2019-04" db="EMBL/GenBank/DDBJ databases">
        <title>Friends and foes A comparative genomics study of 23 Aspergillus species from section Flavi.</title>
        <authorList>
            <consortium name="DOE Joint Genome Institute"/>
            <person name="Kjaerbolling I."/>
            <person name="Vesth T."/>
            <person name="Frisvad J.C."/>
            <person name="Nybo J.L."/>
            <person name="Theobald S."/>
            <person name="Kildgaard S."/>
            <person name="Isbrandt T."/>
            <person name="Kuo A."/>
            <person name="Sato A."/>
            <person name="Lyhne E.K."/>
            <person name="Kogle M.E."/>
            <person name="Wiebenga A."/>
            <person name="Kun R.S."/>
            <person name="Lubbers R.J."/>
            <person name="Makela M.R."/>
            <person name="Barry K."/>
            <person name="Chovatia M."/>
            <person name="Clum A."/>
            <person name="Daum C."/>
            <person name="Haridas S."/>
            <person name="He G."/>
            <person name="LaButti K."/>
            <person name="Lipzen A."/>
            <person name="Mondo S."/>
            <person name="Riley R."/>
            <person name="Salamov A."/>
            <person name="Simmons B.A."/>
            <person name="Magnuson J.K."/>
            <person name="Henrissat B."/>
            <person name="Mortensen U.H."/>
            <person name="Larsen T.O."/>
            <person name="Devries R.P."/>
            <person name="Grigoriev I.V."/>
            <person name="Machida M."/>
            <person name="Baker S.E."/>
            <person name="Andersen M.R."/>
        </authorList>
    </citation>
    <scope>NUCLEOTIDE SEQUENCE [LARGE SCALE GENOMIC DNA]</scope>
    <source>
        <strain evidence="7 8">IBT 18842</strain>
    </source>
</reference>
<evidence type="ECO:0000256" key="4">
    <source>
        <dbReference type="ARBA" id="ARBA00023163"/>
    </source>
</evidence>
<dbReference type="InterPro" id="IPR050815">
    <property type="entry name" value="TF_fung"/>
</dbReference>
<name>A0A5N6U000_ASPAV</name>
<comment type="subcellular location">
    <subcellularLocation>
        <location evidence="1">Nucleus</location>
    </subcellularLocation>
</comment>
<evidence type="ECO:0000256" key="5">
    <source>
        <dbReference type="ARBA" id="ARBA00023242"/>
    </source>
</evidence>
<proteinExistence type="predicted"/>
<dbReference type="InterPro" id="IPR007219">
    <property type="entry name" value="XnlR_reg_dom"/>
</dbReference>
<evidence type="ECO:0000256" key="2">
    <source>
        <dbReference type="ARBA" id="ARBA00022723"/>
    </source>
</evidence>
<dbReference type="GO" id="GO:0005634">
    <property type="term" value="C:nucleus"/>
    <property type="evidence" value="ECO:0007669"/>
    <property type="project" value="UniProtKB-SubCell"/>
</dbReference>
<keyword evidence="5" id="KW-0539">Nucleus</keyword>
<dbReference type="GO" id="GO:0008270">
    <property type="term" value="F:zinc ion binding"/>
    <property type="evidence" value="ECO:0007669"/>
    <property type="project" value="InterPro"/>
</dbReference>
<dbReference type="GO" id="GO:0006351">
    <property type="term" value="P:DNA-templated transcription"/>
    <property type="evidence" value="ECO:0007669"/>
    <property type="project" value="InterPro"/>
</dbReference>
<feature type="domain" description="Xylanolytic transcriptional activator regulatory" evidence="6">
    <location>
        <begin position="5"/>
        <end position="104"/>
    </location>
</feature>
<organism evidence="7 8">
    <name type="scientific">Aspergillus avenaceus</name>
    <dbReference type="NCBI Taxonomy" id="36643"/>
    <lineage>
        <taxon>Eukaryota</taxon>
        <taxon>Fungi</taxon>
        <taxon>Dikarya</taxon>
        <taxon>Ascomycota</taxon>
        <taxon>Pezizomycotina</taxon>
        <taxon>Eurotiomycetes</taxon>
        <taxon>Eurotiomycetidae</taxon>
        <taxon>Eurotiales</taxon>
        <taxon>Aspergillaceae</taxon>
        <taxon>Aspergillus</taxon>
        <taxon>Aspergillus subgen. Circumdati</taxon>
    </lineage>
</organism>
<keyword evidence="4" id="KW-0804">Transcription</keyword>
<dbReference type="GO" id="GO:0000981">
    <property type="term" value="F:DNA-binding transcription factor activity, RNA polymerase II-specific"/>
    <property type="evidence" value="ECO:0007669"/>
    <property type="project" value="InterPro"/>
</dbReference>
<keyword evidence="3" id="KW-0805">Transcription regulation</keyword>
<dbReference type="PANTHER" id="PTHR47338">
    <property type="entry name" value="ZN(II)2CYS6 TRANSCRIPTION FACTOR (EUROFUNG)-RELATED"/>
    <property type="match status" value="1"/>
</dbReference>
<keyword evidence="8" id="KW-1185">Reference proteome</keyword>
<keyword evidence="2" id="KW-0479">Metal-binding</keyword>
<dbReference type="AlphaFoldDB" id="A0A5N6U000"/>
<evidence type="ECO:0000256" key="3">
    <source>
        <dbReference type="ARBA" id="ARBA00023015"/>
    </source>
</evidence>
<evidence type="ECO:0000313" key="8">
    <source>
        <dbReference type="Proteomes" id="UP000325780"/>
    </source>
</evidence>
<evidence type="ECO:0000256" key="1">
    <source>
        <dbReference type="ARBA" id="ARBA00004123"/>
    </source>
</evidence>
<gene>
    <name evidence="7" type="ORF">BDV25DRAFT_152471</name>
</gene>
<dbReference type="Proteomes" id="UP000325780">
    <property type="component" value="Unassembled WGS sequence"/>
</dbReference>
<evidence type="ECO:0000259" key="6">
    <source>
        <dbReference type="Pfam" id="PF04082"/>
    </source>
</evidence>
<evidence type="ECO:0000313" key="7">
    <source>
        <dbReference type="EMBL" id="KAE8151581.1"/>
    </source>
</evidence>
<dbReference type="Pfam" id="PF04082">
    <property type="entry name" value="Fungal_trans"/>
    <property type="match status" value="1"/>
</dbReference>
<dbReference type="GO" id="GO:0003677">
    <property type="term" value="F:DNA binding"/>
    <property type="evidence" value="ECO:0007669"/>
    <property type="project" value="InterPro"/>
</dbReference>
<dbReference type="EMBL" id="ML742068">
    <property type="protein sequence ID" value="KAE8151581.1"/>
    <property type="molecule type" value="Genomic_DNA"/>
</dbReference>
<protein>
    <recommendedName>
        <fullName evidence="6">Xylanolytic transcriptional activator regulatory domain-containing protein</fullName>
    </recommendedName>
</protein>
<dbReference type="PANTHER" id="PTHR47338:SF16">
    <property type="entry name" value="TRANSCRIPTION FACTOR, PUTATIVE (AFU_ORTHOLOGUE AFUA_2G09360)-RELATED"/>
    <property type="match status" value="1"/>
</dbReference>
<accession>A0A5N6U000</accession>